<gene>
    <name evidence="1" type="ORF">P8625_01760</name>
</gene>
<dbReference type="RefSeq" id="WP_279651788.1">
    <property type="nucleotide sequence ID" value="NZ_CP122539.1"/>
</dbReference>
<accession>A0ABY8L5L9</accession>
<reference evidence="1 2" key="1">
    <citation type="submission" date="2023-04" db="EMBL/GenBank/DDBJ databases">
        <title>Tenacibaculum tangerinum sp. nov., isolated from sea tidal flat of South Korea.</title>
        <authorList>
            <person name="Lee S.H."/>
            <person name="Kim J.-J."/>
        </authorList>
    </citation>
    <scope>NUCLEOTIDE SEQUENCE [LARGE SCALE GENOMIC DNA]</scope>
    <source>
        <strain evidence="1 2">GRR-S3-23</strain>
    </source>
</reference>
<proteinExistence type="predicted"/>
<sequence length="197" mass="23845">MKLWTIQPIKFYYNLISDGEIHSSEKYADSDFNQAYKWIIKQMENRIGEKPSKNSYPIWAWYQYKNIKAKKPDLRGSGFLPKGTKGVRIEFEKPKNEVLLSDFYLWHFPLNYWYIADNEKQESEFDKLLKDSKIEFMHKEKYPLELRMIVENSWNKIFDMSYDCDYVTENFNNKKIQATFWSLKTSEITKIDFFNAK</sequence>
<name>A0ABY8L5L9_9FLAO</name>
<evidence type="ECO:0000313" key="2">
    <source>
        <dbReference type="Proteomes" id="UP001232001"/>
    </source>
</evidence>
<dbReference type="Proteomes" id="UP001232001">
    <property type="component" value="Chromosome"/>
</dbReference>
<keyword evidence="2" id="KW-1185">Reference proteome</keyword>
<organism evidence="1 2">
    <name type="scientific">Tenacibaculum tangerinum</name>
    <dbReference type="NCBI Taxonomy" id="3038772"/>
    <lineage>
        <taxon>Bacteria</taxon>
        <taxon>Pseudomonadati</taxon>
        <taxon>Bacteroidota</taxon>
        <taxon>Flavobacteriia</taxon>
        <taxon>Flavobacteriales</taxon>
        <taxon>Flavobacteriaceae</taxon>
        <taxon>Tenacibaculum</taxon>
    </lineage>
</organism>
<evidence type="ECO:0000313" key="1">
    <source>
        <dbReference type="EMBL" id="WGH75917.1"/>
    </source>
</evidence>
<protein>
    <submittedName>
        <fullName evidence="1">DUF3841 domain-containing protein</fullName>
    </submittedName>
</protein>
<dbReference type="EMBL" id="CP122539">
    <property type="protein sequence ID" value="WGH75917.1"/>
    <property type="molecule type" value="Genomic_DNA"/>
</dbReference>
<dbReference type="InterPro" id="IPR024211">
    <property type="entry name" value="DUF3841"/>
</dbReference>
<dbReference type="Pfam" id="PF12952">
    <property type="entry name" value="DUF3841"/>
    <property type="match status" value="1"/>
</dbReference>